<sequence length="111" mass="12227">MRGETVTIIRRSKAGEDPAGGTLWSTMEETVDDVLVADGSQSDSTEQTMPDGVTVARTAYMPRAWAWHSLKGCRMRLADGTEYEVVGDPHPYDGGLTPTRWHMVVQLTAMK</sequence>
<dbReference type="EMBL" id="MWWR01000006">
    <property type="protein sequence ID" value="OZG51726.1"/>
    <property type="molecule type" value="Genomic_DNA"/>
</dbReference>
<keyword evidence="3" id="KW-1185">Reference proteome</keyword>
<evidence type="ECO:0000256" key="1">
    <source>
        <dbReference type="SAM" id="MobiDB-lite"/>
    </source>
</evidence>
<dbReference type="RefSeq" id="WP_094660636.1">
    <property type="nucleotide sequence ID" value="NZ_MWWR01000006.1"/>
</dbReference>
<gene>
    <name evidence="2" type="ORF">PSRA_0806</name>
</gene>
<feature type="region of interest" description="Disordered" evidence="1">
    <location>
        <begin position="1"/>
        <end position="22"/>
    </location>
</feature>
<protein>
    <submittedName>
        <fullName evidence="2">Phage protein</fullName>
    </submittedName>
</protein>
<dbReference type="AlphaFoldDB" id="A0A261EYI4"/>
<comment type="caution">
    <text evidence="2">The sequence shown here is derived from an EMBL/GenBank/DDBJ whole genome shotgun (WGS) entry which is preliminary data.</text>
</comment>
<proteinExistence type="predicted"/>
<reference evidence="2 3" key="1">
    <citation type="journal article" date="2017" name="BMC Genomics">
        <title>Comparative genomic and phylogenomic analyses of the Bifidobacteriaceae family.</title>
        <authorList>
            <person name="Lugli G.A."/>
            <person name="Milani C."/>
            <person name="Turroni F."/>
            <person name="Duranti S."/>
            <person name="Mancabelli L."/>
            <person name="Mangifesta M."/>
            <person name="Ferrario C."/>
            <person name="Modesto M."/>
            <person name="Mattarelli P."/>
            <person name="Jiri K."/>
            <person name="van Sinderen D."/>
            <person name="Ventura M."/>
        </authorList>
    </citation>
    <scope>NUCLEOTIDE SEQUENCE [LARGE SCALE GENOMIC DNA]</scope>
    <source>
        <strain evidence="2 3">DSM 24742</strain>
    </source>
</reference>
<evidence type="ECO:0000313" key="3">
    <source>
        <dbReference type="Proteomes" id="UP000216725"/>
    </source>
</evidence>
<dbReference type="OrthoDB" id="3237185at2"/>
<evidence type="ECO:0000313" key="2">
    <source>
        <dbReference type="EMBL" id="OZG51726.1"/>
    </source>
</evidence>
<organism evidence="2 3">
    <name type="scientific">Pseudoscardovia radai</name>
    <dbReference type="NCBI Taxonomy" id="987066"/>
    <lineage>
        <taxon>Bacteria</taxon>
        <taxon>Bacillati</taxon>
        <taxon>Actinomycetota</taxon>
        <taxon>Actinomycetes</taxon>
        <taxon>Bifidobacteriales</taxon>
        <taxon>Bifidobacteriaceae</taxon>
        <taxon>Pseudoscardovia</taxon>
    </lineage>
</organism>
<accession>A0A261EYI4</accession>
<name>A0A261EYI4_9BIFI</name>
<dbReference type="Proteomes" id="UP000216725">
    <property type="component" value="Unassembled WGS sequence"/>
</dbReference>